<feature type="transmembrane region" description="Helical" evidence="8">
    <location>
        <begin position="237"/>
        <end position="255"/>
    </location>
</feature>
<feature type="transmembrane region" description="Helical" evidence="8">
    <location>
        <begin position="21"/>
        <end position="47"/>
    </location>
</feature>
<dbReference type="RefSeq" id="WP_184075385.1">
    <property type="nucleotide sequence ID" value="NZ_JACHDS010000001.1"/>
</dbReference>
<dbReference type="InterPro" id="IPR011701">
    <property type="entry name" value="MFS"/>
</dbReference>
<evidence type="ECO:0000256" key="1">
    <source>
        <dbReference type="ARBA" id="ARBA00004651"/>
    </source>
</evidence>
<evidence type="ECO:0000256" key="2">
    <source>
        <dbReference type="ARBA" id="ARBA00022448"/>
    </source>
</evidence>
<feature type="transmembrane region" description="Helical" evidence="8">
    <location>
        <begin position="59"/>
        <end position="77"/>
    </location>
</feature>
<evidence type="ECO:0000256" key="3">
    <source>
        <dbReference type="ARBA" id="ARBA00022475"/>
    </source>
</evidence>
<dbReference type="PANTHER" id="PTHR42718:SF47">
    <property type="entry name" value="METHYL VIOLOGEN RESISTANCE PROTEIN SMVA"/>
    <property type="match status" value="1"/>
</dbReference>
<protein>
    <submittedName>
        <fullName evidence="10">DHA2 family multidrug resistance protein-like MFS transporter</fullName>
    </submittedName>
</protein>
<evidence type="ECO:0000313" key="10">
    <source>
        <dbReference type="EMBL" id="MBB6172022.1"/>
    </source>
</evidence>
<evidence type="ECO:0000256" key="8">
    <source>
        <dbReference type="SAM" id="Phobius"/>
    </source>
</evidence>
<evidence type="ECO:0000256" key="4">
    <source>
        <dbReference type="ARBA" id="ARBA00022692"/>
    </source>
</evidence>
<dbReference type="EMBL" id="JACHDS010000001">
    <property type="protein sequence ID" value="MBB6172022.1"/>
    <property type="molecule type" value="Genomic_DNA"/>
</dbReference>
<keyword evidence="6 8" id="KW-0472">Membrane</keyword>
<evidence type="ECO:0000259" key="9">
    <source>
        <dbReference type="PROSITE" id="PS50850"/>
    </source>
</evidence>
<dbReference type="InterPro" id="IPR020846">
    <property type="entry name" value="MFS_dom"/>
</dbReference>
<feature type="transmembrane region" description="Helical" evidence="8">
    <location>
        <begin position="276"/>
        <end position="300"/>
    </location>
</feature>
<feature type="transmembrane region" description="Helical" evidence="8">
    <location>
        <begin position="114"/>
        <end position="135"/>
    </location>
</feature>
<keyword evidence="3" id="KW-1003">Cell membrane</keyword>
<evidence type="ECO:0000256" key="7">
    <source>
        <dbReference type="SAM" id="MobiDB-lite"/>
    </source>
</evidence>
<dbReference type="AlphaFoldDB" id="A0A7X0D552"/>
<keyword evidence="5 8" id="KW-1133">Transmembrane helix</keyword>
<feature type="transmembrane region" description="Helical" evidence="8">
    <location>
        <begin position="209"/>
        <end position="231"/>
    </location>
</feature>
<dbReference type="Proteomes" id="UP000546642">
    <property type="component" value="Unassembled WGS sequence"/>
</dbReference>
<reference evidence="10 11" key="1">
    <citation type="submission" date="2020-08" db="EMBL/GenBank/DDBJ databases">
        <title>Sequencing the genomes of 1000 actinobacteria strains.</title>
        <authorList>
            <person name="Klenk H.-P."/>
        </authorList>
    </citation>
    <scope>NUCLEOTIDE SEQUENCE [LARGE SCALE GENOMIC DNA]</scope>
    <source>
        <strain evidence="10 11">DSM 46659</strain>
    </source>
</reference>
<comment type="caution">
    <text evidence="10">The sequence shown here is derived from an EMBL/GenBank/DDBJ whole genome shotgun (WGS) entry which is preliminary data.</text>
</comment>
<gene>
    <name evidence="10" type="ORF">HNR23_002082</name>
</gene>
<dbReference type="SUPFAM" id="SSF103473">
    <property type="entry name" value="MFS general substrate transporter"/>
    <property type="match status" value="2"/>
</dbReference>
<feature type="transmembrane region" description="Helical" evidence="8">
    <location>
        <begin position="312"/>
        <end position="334"/>
    </location>
</feature>
<dbReference type="PROSITE" id="PS50850">
    <property type="entry name" value="MFS"/>
    <property type="match status" value="1"/>
</dbReference>
<dbReference type="PANTHER" id="PTHR42718">
    <property type="entry name" value="MAJOR FACILITATOR SUPERFAMILY MULTIDRUG TRANSPORTER MFSC"/>
    <property type="match status" value="1"/>
</dbReference>
<feature type="transmembrane region" description="Helical" evidence="8">
    <location>
        <begin position="89"/>
        <end position="108"/>
    </location>
</feature>
<feature type="transmembrane region" description="Helical" evidence="8">
    <location>
        <begin position="147"/>
        <end position="167"/>
    </location>
</feature>
<feature type="transmembrane region" description="Helical" evidence="8">
    <location>
        <begin position="173"/>
        <end position="197"/>
    </location>
</feature>
<evidence type="ECO:0000256" key="6">
    <source>
        <dbReference type="ARBA" id="ARBA00023136"/>
    </source>
</evidence>
<dbReference type="Pfam" id="PF07690">
    <property type="entry name" value="MFS_1"/>
    <property type="match status" value="2"/>
</dbReference>
<evidence type="ECO:0000313" key="11">
    <source>
        <dbReference type="Proteomes" id="UP000546642"/>
    </source>
</evidence>
<feature type="region of interest" description="Disordered" evidence="7">
    <location>
        <begin position="511"/>
        <end position="563"/>
    </location>
</feature>
<accession>A0A7X0D552</accession>
<proteinExistence type="predicted"/>
<feature type="transmembrane region" description="Helical" evidence="8">
    <location>
        <begin position="366"/>
        <end position="392"/>
    </location>
</feature>
<feature type="compositionally biased region" description="Low complexity" evidence="7">
    <location>
        <begin position="553"/>
        <end position="563"/>
    </location>
</feature>
<keyword evidence="11" id="KW-1185">Reference proteome</keyword>
<keyword evidence="2" id="KW-0813">Transport</keyword>
<keyword evidence="4 8" id="KW-0812">Transmembrane</keyword>
<comment type="subcellular location">
    <subcellularLocation>
        <location evidence="1">Cell membrane</location>
        <topology evidence="1">Multi-pass membrane protein</topology>
    </subcellularLocation>
</comment>
<feature type="transmembrane region" description="Helical" evidence="8">
    <location>
        <begin position="341"/>
        <end position="360"/>
    </location>
</feature>
<evidence type="ECO:0000256" key="5">
    <source>
        <dbReference type="ARBA" id="ARBA00022989"/>
    </source>
</evidence>
<sequence>MDTTATTTTSGSGQRAGRKEWIGLILLVLPGMLVSMDMSVLYMALPWLGADLRPSSTEMLWIIDIYGFLLAGLLITMGTLGDRIGRRRVLMAGAVLFAIGSLAAAYSTSPEMLIAARALLGIGGATLAPSTLSLIRNMFHDPRQRRTAIGVWTAGFSGGAMLGPIVGGLLMEVFWWGSVFLINLPAMALVLLLAPFMVPEYRDPKAGKFDLLSAVLSLAAVLPVIFGMKMIATHGFAWTYVLSLVVGIALGAAFLRRQRTVDHPMIDLDLFRSRAFSASLGAVTLAMFAMFGVMFFMSQYLQLVLGLRPLMAALWTMPSLLGMMVGVTVATIVVRFVRPGHVVGSGLALAAVGVLVITGISAESGLVYIVIGGILMSAGLGAVTALITDLIVSSAPPERAGAASALSETANEFGGAVGIAVLGSIGTAVYRSHVSADAPTGLPDAALDAARDTLAGAAGVAAELPSAAAQELLGVAREAFTHGIHASSYAGAGVLMVTAVLAAVLLRHTRPHGDGGSAADAAEEAPDPQGGDAHGAGTGPADVRTGGTGGSSGPAAAAPRSGA</sequence>
<feature type="transmembrane region" description="Helical" evidence="8">
    <location>
        <begin position="486"/>
        <end position="506"/>
    </location>
</feature>
<dbReference type="InterPro" id="IPR036259">
    <property type="entry name" value="MFS_trans_sf"/>
</dbReference>
<dbReference type="GO" id="GO:0005886">
    <property type="term" value="C:plasma membrane"/>
    <property type="evidence" value="ECO:0007669"/>
    <property type="project" value="UniProtKB-SubCell"/>
</dbReference>
<organism evidence="10 11">
    <name type="scientific">Nocardiopsis mwathae</name>
    <dbReference type="NCBI Taxonomy" id="1472723"/>
    <lineage>
        <taxon>Bacteria</taxon>
        <taxon>Bacillati</taxon>
        <taxon>Actinomycetota</taxon>
        <taxon>Actinomycetes</taxon>
        <taxon>Streptosporangiales</taxon>
        <taxon>Nocardiopsidaceae</taxon>
        <taxon>Nocardiopsis</taxon>
    </lineage>
</organism>
<dbReference type="GO" id="GO:0022857">
    <property type="term" value="F:transmembrane transporter activity"/>
    <property type="evidence" value="ECO:0007669"/>
    <property type="project" value="InterPro"/>
</dbReference>
<feature type="domain" description="Major facilitator superfamily (MFS) profile" evidence="9">
    <location>
        <begin position="23"/>
        <end position="510"/>
    </location>
</feature>
<dbReference type="CDD" id="cd17321">
    <property type="entry name" value="MFS_MMR_MDR_like"/>
    <property type="match status" value="1"/>
</dbReference>
<name>A0A7X0D552_9ACTN</name>
<dbReference type="Gene3D" id="1.20.1250.20">
    <property type="entry name" value="MFS general substrate transporter like domains"/>
    <property type="match status" value="2"/>
</dbReference>